<evidence type="ECO:0000313" key="4">
    <source>
        <dbReference type="EMBL" id="KXN72202.1"/>
    </source>
</evidence>
<dbReference type="Proteomes" id="UP000070444">
    <property type="component" value="Unassembled WGS sequence"/>
</dbReference>
<dbReference type="PIRSF" id="PIRSF018153">
    <property type="entry name" value="Glyco_trans_15"/>
    <property type="match status" value="1"/>
</dbReference>
<dbReference type="Pfam" id="PF01793">
    <property type="entry name" value="Glyco_transf_15"/>
    <property type="match status" value="1"/>
</dbReference>
<dbReference type="GO" id="GO:0016020">
    <property type="term" value="C:membrane"/>
    <property type="evidence" value="ECO:0007669"/>
    <property type="project" value="InterPro"/>
</dbReference>
<evidence type="ECO:0000313" key="5">
    <source>
        <dbReference type="Proteomes" id="UP000070444"/>
    </source>
</evidence>
<dbReference type="GO" id="GO:0006487">
    <property type="term" value="P:protein N-linked glycosylation"/>
    <property type="evidence" value="ECO:0007669"/>
    <property type="project" value="TreeGrafter"/>
</dbReference>
<comment type="similarity">
    <text evidence="1">Belongs to the glycosyltransferase 15 family.</text>
</comment>
<dbReference type="EMBL" id="KQ964458">
    <property type="protein sequence ID" value="KXN72202.1"/>
    <property type="molecule type" value="Genomic_DNA"/>
</dbReference>
<gene>
    <name evidence="4" type="ORF">CONCODRAFT_5043</name>
</gene>
<dbReference type="SUPFAM" id="SSF53448">
    <property type="entry name" value="Nucleotide-diphospho-sugar transferases"/>
    <property type="match status" value="1"/>
</dbReference>
<dbReference type="PANTHER" id="PTHR31121">
    <property type="entry name" value="ALPHA-1,2 MANNOSYLTRANSFERASE KTR1"/>
    <property type="match status" value="1"/>
</dbReference>
<dbReference type="InterPro" id="IPR029044">
    <property type="entry name" value="Nucleotide-diphossugar_trans"/>
</dbReference>
<name>A0A137PBA0_CONC2</name>
<dbReference type="GO" id="GO:0000026">
    <property type="term" value="F:alpha-1,2-mannosyltransferase activity"/>
    <property type="evidence" value="ECO:0007669"/>
    <property type="project" value="TreeGrafter"/>
</dbReference>
<reference evidence="4 5" key="1">
    <citation type="journal article" date="2015" name="Genome Biol. Evol.">
        <title>Phylogenomic analyses indicate that early fungi evolved digesting cell walls of algal ancestors of land plants.</title>
        <authorList>
            <person name="Chang Y."/>
            <person name="Wang S."/>
            <person name="Sekimoto S."/>
            <person name="Aerts A.L."/>
            <person name="Choi C."/>
            <person name="Clum A."/>
            <person name="LaButti K.M."/>
            <person name="Lindquist E.A."/>
            <person name="Yee Ngan C."/>
            <person name="Ohm R.A."/>
            <person name="Salamov A.A."/>
            <person name="Grigoriev I.V."/>
            <person name="Spatafora J.W."/>
            <person name="Berbee M.L."/>
        </authorList>
    </citation>
    <scope>NUCLEOTIDE SEQUENCE [LARGE SCALE GENOMIC DNA]</scope>
    <source>
        <strain evidence="4 5">NRRL 28638</strain>
    </source>
</reference>
<evidence type="ECO:0000256" key="2">
    <source>
        <dbReference type="ARBA" id="ARBA00022679"/>
    </source>
</evidence>
<dbReference type="GO" id="GO:0005794">
    <property type="term" value="C:Golgi apparatus"/>
    <property type="evidence" value="ECO:0007669"/>
    <property type="project" value="TreeGrafter"/>
</dbReference>
<evidence type="ECO:0000256" key="1">
    <source>
        <dbReference type="ARBA" id="ARBA00007677"/>
    </source>
</evidence>
<dbReference type="GO" id="GO:0000032">
    <property type="term" value="P:cell wall mannoprotein biosynthetic process"/>
    <property type="evidence" value="ECO:0007669"/>
    <property type="project" value="TreeGrafter"/>
</dbReference>
<dbReference type="OrthoDB" id="439943at2759"/>
<feature type="active site" description="Nucleophile" evidence="3">
    <location>
        <position position="247"/>
    </location>
</feature>
<protein>
    <submittedName>
        <fullName evidence="4">Glycosyltransferase family 15 protein</fullName>
    </submittedName>
</protein>
<dbReference type="GO" id="GO:0006493">
    <property type="term" value="P:protein O-linked glycosylation"/>
    <property type="evidence" value="ECO:0007669"/>
    <property type="project" value="TreeGrafter"/>
</dbReference>
<dbReference type="InterPro" id="IPR002685">
    <property type="entry name" value="Glyco_trans_15"/>
</dbReference>
<proteinExistence type="inferred from homology"/>
<keyword evidence="2 4" id="KW-0808">Transferase</keyword>
<keyword evidence="5" id="KW-1185">Reference proteome</keyword>
<organism evidence="4 5">
    <name type="scientific">Conidiobolus coronatus (strain ATCC 28846 / CBS 209.66 / NRRL 28638)</name>
    <name type="common">Delacroixia coronata</name>
    <dbReference type="NCBI Taxonomy" id="796925"/>
    <lineage>
        <taxon>Eukaryota</taxon>
        <taxon>Fungi</taxon>
        <taxon>Fungi incertae sedis</taxon>
        <taxon>Zoopagomycota</taxon>
        <taxon>Entomophthoromycotina</taxon>
        <taxon>Entomophthoromycetes</taxon>
        <taxon>Entomophthorales</taxon>
        <taxon>Ancylistaceae</taxon>
        <taxon>Conidiobolus</taxon>
    </lineage>
</organism>
<sequence>MPEIEDINIKDVLKLNQQNTTTLSDIAENAKGKQIGKTKSAFVVLVKNSELEDMVSSIRELEDRFNRRYNYPYIFLNDQNFTQEFKERVRYHTNADVKFGLVPKEHWNIPSWIDIDKAKKNWAEAEYPYAKSESYRHMCRYESGFFFRHPLLDDLDYYWRVEPGVKFLCDIKFDPFEYLQTNNKKYGFTMSWKEFMDTIPTLYDSVKEYIKEKKLEDKLPKDNAKNFLTQGKRGDEYNGCHFWTNFEIASLDIWRSKSYLDFFSYLDKKGGFFYERWGDAPVHSIYLSLFLPKNQVHFFDEIGYSHSTEYHCPSVNWLENNCHCDIQKSWDLNSWSCAREWKNTMKEQ</sequence>
<dbReference type="PANTHER" id="PTHR31121:SF6">
    <property type="entry name" value="ALPHA-1,2 MANNOSYLTRANSFERASE KTR1"/>
    <property type="match status" value="1"/>
</dbReference>
<dbReference type="FunFam" id="3.90.550.10:FF:000051">
    <property type="entry name" value="Alpha-1,2-mannosyltransferase (Ktr4)"/>
    <property type="match status" value="1"/>
</dbReference>
<evidence type="ECO:0000256" key="3">
    <source>
        <dbReference type="PIRSR" id="PIRSR018153-1"/>
    </source>
</evidence>
<dbReference type="Gene3D" id="3.90.550.10">
    <property type="entry name" value="Spore Coat Polysaccharide Biosynthesis Protein SpsA, Chain A"/>
    <property type="match status" value="1"/>
</dbReference>
<dbReference type="AlphaFoldDB" id="A0A137PBA0"/>
<dbReference type="OMA" id="YCDIQYD"/>
<accession>A0A137PBA0</accession>